<dbReference type="EMBL" id="CP047142">
    <property type="protein sequence ID" value="QHQ67450.1"/>
    <property type="molecule type" value="Genomic_DNA"/>
</dbReference>
<accession>A0AB37DE07</accession>
<evidence type="ECO:0000313" key="2">
    <source>
        <dbReference type="Proteomes" id="UP000464915"/>
    </source>
</evidence>
<sequence>MKIQNTRNGYSRQLATTYILNDKSVISLSTEPETQYVWSNGHRSNEISGYQAWFAQEGVGAFKVKFENKPQLPQFLSAVHFKDLEACQVRNNIYFRAKRIEG</sequence>
<dbReference type="RefSeq" id="WP_065990069.1">
    <property type="nucleotide sequence ID" value="NZ_CP047142.1"/>
</dbReference>
<organism evidence="1 2">
    <name type="scientific">Lactobacillus crispatus</name>
    <dbReference type="NCBI Taxonomy" id="47770"/>
    <lineage>
        <taxon>Bacteria</taxon>
        <taxon>Bacillati</taxon>
        <taxon>Bacillota</taxon>
        <taxon>Bacilli</taxon>
        <taxon>Lactobacillales</taxon>
        <taxon>Lactobacillaceae</taxon>
        <taxon>Lactobacillus</taxon>
    </lineage>
</organism>
<proteinExistence type="predicted"/>
<reference evidence="1 2" key="1">
    <citation type="submission" date="2019-12" db="EMBL/GenBank/DDBJ databases">
        <title>Complete Genome Sequences of Lactobacillus strains, C25 and P38, Isolated from Chicken Cecum.</title>
        <authorList>
            <person name="Hassan H.M."/>
            <person name="Mendoza M."/>
            <person name="Rezvani M."/>
            <person name="Koci M.D."/>
            <person name="Dickey A.N."/>
            <person name="Scholl E.H."/>
        </authorList>
    </citation>
    <scope>NUCLEOTIDE SEQUENCE [LARGE SCALE GENOMIC DNA]</scope>
    <source>
        <strain evidence="1 2">C25</strain>
    </source>
</reference>
<dbReference type="AlphaFoldDB" id="A0AB37DE07"/>
<gene>
    <name evidence="1" type="ORF">GSR61_01870</name>
</gene>
<name>A0AB37DE07_9LACO</name>
<protein>
    <submittedName>
        <fullName evidence="1">Uncharacterized protein</fullName>
    </submittedName>
</protein>
<evidence type="ECO:0000313" key="1">
    <source>
        <dbReference type="EMBL" id="QHQ67450.1"/>
    </source>
</evidence>
<dbReference type="Proteomes" id="UP000464915">
    <property type="component" value="Chromosome"/>
</dbReference>